<sequence>MAQGRTDAIVDSWKVKANLNLSADQERGLKEWFRGACERLNARRQAGREVLAQMQTAVDANDSAKAEELLQRLREGFRKLSEAREKALDEFDRLLQPEQRARIVLCAVQQAKESGRSLENVIDNLLHTGDSS</sequence>
<dbReference type="InterPro" id="IPR012899">
    <property type="entry name" value="LTXXQ"/>
</dbReference>
<keyword evidence="1" id="KW-0175">Coiled coil</keyword>
<evidence type="ECO:0000313" key="7">
    <source>
        <dbReference type="Proteomes" id="UP000663874"/>
    </source>
</evidence>
<organism evidence="5 7">
    <name type="scientific">Rotaria sordida</name>
    <dbReference type="NCBI Taxonomy" id="392033"/>
    <lineage>
        <taxon>Eukaryota</taxon>
        <taxon>Metazoa</taxon>
        <taxon>Spiralia</taxon>
        <taxon>Gnathifera</taxon>
        <taxon>Rotifera</taxon>
        <taxon>Eurotatoria</taxon>
        <taxon>Bdelloidea</taxon>
        <taxon>Philodinida</taxon>
        <taxon>Philodinidae</taxon>
        <taxon>Rotaria</taxon>
    </lineage>
</organism>
<dbReference type="EMBL" id="CAJNOL010000800">
    <property type="protein sequence ID" value="CAF1202979.1"/>
    <property type="molecule type" value="Genomic_DNA"/>
</dbReference>
<evidence type="ECO:0000313" key="3">
    <source>
        <dbReference type="EMBL" id="CAF1140125.1"/>
    </source>
</evidence>
<evidence type="ECO:0000256" key="1">
    <source>
        <dbReference type="SAM" id="Coils"/>
    </source>
</evidence>
<dbReference type="EMBL" id="CAJNOU010001041">
    <property type="protein sequence ID" value="CAF1140125.1"/>
    <property type="molecule type" value="Genomic_DNA"/>
</dbReference>
<accession>A0A819CDB9</accession>
<evidence type="ECO:0000313" key="5">
    <source>
        <dbReference type="EMBL" id="CAF3818815.1"/>
    </source>
</evidence>
<reference evidence="5" key="1">
    <citation type="submission" date="2021-02" db="EMBL/GenBank/DDBJ databases">
        <authorList>
            <person name="Nowell W R."/>
        </authorList>
    </citation>
    <scope>NUCLEOTIDE SEQUENCE</scope>
</reference>
<dbReference type="Gene3D" id="1.20.120.1490">
    <property type="match status" value="1"/>
</dbReference>
<comment type="caution">
    <text evidence="5">The sequence shown here is derived from an EMBL/GenBank/DDBJ whole genome shotgun (WGS) entry which is preliminary data.</text>
</comment>
<dbReference type="EMBL" id="CAJNOH010000453">
    <property type="protein sequence ID" value="CAF1044558.1"/>
    <property type="molecule type" value="Genomic_DNA"/>
</dbReference>
<protein>
    <submittedName>
        <fullName evidence="5">Uncharacterized protein</fullName>
    </submittedName>
</protein>
<feature type="coiled-coil region" evidence="1">
    <location>
        <begin position="63"/>
        <end position="90"/>
    </location>
</feature>
<keyword evidence="6" id="KW-1185">Reference proteome</keyword>
<dbReference type="Proteomes" id="UP000663854">
    <property type="component" value="Unassembled WGS sequence"/>
</dbReference>
<dbReference type="AlphaFoldDB" id="A0A819CDB9"/>
<dbReference type="EMBL" id="CAJOBE010002386">
    <property type="protein sequence ID" value="CAF3818815.1"/>
    <property type="molecule type" value="Genomic_DNA"/>
</dbReference>
<dbReference type="Pfam" id="PF07813">
    <property type="entry name" value="LTXXQ"/>
    <property type="match status" value="1"/>
</dbReference>
<evidence type="ECO:0000313" key="6">
    <source>
        <dbReference type="Proteomes" id="UP000663870"/>
    </source>
</evidence>
<dbReference type="Proteomes" id="UP000663889">
    <property type="component" value="Unassembled WGS sequence"/>
</dbReference>
<name>A0A819CDB9_9BILA</name>
<gene>
    <name evidence="5" type="ORF">FNK824_LOCUS16029</name>
    <name evidence="4" type="ORF">JXQ802_LOCUS24526</name>
    <name evidence="2" type="ORF">PYM288_LOCUS16822</name>
    <name evidence="3" type="ORF">SEV965_LOCUS17886</name>
</gene>
<dbReference type="Proteomes" id="UP000663874">
    <property type="component" value="Unassembled WGS sequence"/>
</dbReference>
<dbReference type="Proteomes" id="UP000663870">
    <property type="component" value="Unassembled WGS sequence"/>
</dbReference>
<proteinExistence type="predicted"/>
<evidence type="ECO:0000313" key="4">
    <source>
        <dbReference type="EMBL" id="CAF1202979.1"/>
    </source>
</evidence>
<evidence type="ECO:0000313" key="2">
    <source>
        <dbReference type="EMBL" id="CAF1044558.1"/>
    </source>
</evidence>